<accession>A0A9J6E8D3</accession>
<gene>
    <name evidence="1" type="ORF">HPB51_010411</name>
</gene>
<comment type="caution">
    <text evidence="1">The sequence shown here is derived from an EMBL/GenBank/DDBJ whole genome shotgun (WGS) entry which is preliminary data.</text>
</comment>
<reference evidence="1" key="2">
    <citation type="submission" date="2021-09" db="EMBL/GenBank/DDBJ databases">
        <authorList>
            <person name="Jia N."/>
            <person name="Wang J."/>
            <person name="Shi W."/>
            <person name="Du L."/>
            <person name="Sun Y."/>
            <person name="Zhan W."/>
            <person name="Jiang J."/>
            <person name="Wang Q."/>
            <person name="Zhang B."/>
            <person name="Ji P."/>
            <person name="Sakyi L.B."/>
            <person name="Cui X."/>
            <person name="Yuan T."/>
            <person name="Jiang B."/>
            <person name="Yang W."/>
            <person name="Lam T.T.-Y."/>
            <person name="Chang Q."/>
            <person name="Ding S."/>
            <person name="Wang X."/>
            <person name="Zhu J."/>
            <person name="Ruan X."/>
            <person name="Zhao L."/>
            <person name="Wei J."/>
            <person name="Que T."/>
            <person name="Du C."/>
            <person name="Cheng J."/>
            <person name="Dai P."/>
            <person name="Han X."/>
            <person name="Huang E."/>
            <person name="Gao Y."/>
            <person name="Liu J."/>
            <person name="Shao H."/>
            <person name="Ye R."/>
            <person name="Li L."/>
            <person name="Wei W."/>
            <person name="Wang X."/>
            <person name="Wang C."/>
            <person name="Huo Q."/>
            <person name="Li W."/>
            <person name="Guo W."/>
            <person name="Chen H."/>
            <person name="Chen S."/>
            <person name="Zhou L."/>
            <person name="Zhou L."/>
            <person name="Ni X."/>
            <person name="Tian J."/>
            <person name="Zhou Y."/>
            <person name="Sheng Y."/>
            <person name="Liu T."/>
            <person name="Pan Y."/>
            <person name="Xia L."/>
            <person name="Li J."/>
            <person name="Zhao F."/>
            <person name="Cao W."/>
        </authorList>
    </citation>
    <scope>NUCLEOTIDE SEQUENCE</scope>
    <source>
        <strain evidence="1">Rmic-2018</strain>
        <tissue evidence="1">Larvae</tissue>
    </source>
</reference>
<evidence type="ECO:0000313" key="1">
    <source>
        <dbReference type="EMBL" id="KAH8030590.1"/>
    </source>
</evidence>
<sequence length="333" mass="37894">MSRTSLDVSMQLGVSREILRSRRFFVIQRRGWSYAQNAVKSTGATLAEEKSENGQAVYIDRTIVAEELHRGKAEARWCRQASWDVPDVGADTDVRISGKNLHECEAQHTKCAELLASQERCQEEVKLKHEEVPQLKHKVDQNADTLGSEKLEYAWSSTIDVKPGYEEEQRKRRRFPEIERSLWLTCKRKKNFQAPLARAKKRVDTLKEEPVANASNCTCLCTLERKVAVLNFENYVEKADEKQSGIKNSEDGDVRARVISSQNLCGDIVLPRLPSSPVFNECLEKRPPPRRPGSYTGKRYSEMLSTTATPCPKVSTKRSTLATLDLPARWDRI</sequence>
<protein>
    <submittedName>
        <fullName evidence="1">Uncharacterized protein</fullName>
    </submittedName>
</protein>
<keyword evidence="2" id="KW-1185">Reference proteome</keyword>
<organism evidence="1 2">
    <name type="scientific">Rhipicephalus microplus</name>
    <name type="common">Cattle tick</name>
    <name type="synonym">Boophilus microplus</name>
    <dbReference type="NCBI Taxonomy" id="6941"/>
    <lineage>
        <taxon>Eukaryota</taxon>
        <taxon>Metazoa</taxon>
        <taxon>Ecdysozoa</taxon>
        <taxon>Arthropoda</taxon>
        <taxon>Chelicerata</taxon>
        <taxon>Arachnida</taxon>
        <taxon>Acari</taxon>
        <taxon>Parasitiformes</taxon>
        <taxon>Ixodida</taxon>
        <taxon>Ixodoidea</taxon>
        <taxon>Ixodidae</taxon>
        <taxon>Rhipicephalinae</taxon>
        <taxon>Rhipicephalus</taxon>
        <taxon>Boophilus</taxon>
    </lineage>
</organism>
<reference evidence="1" key="1">
    <citation type="journal article" date="2020" name="Cell">
        <title>Large-Scale Comparative Analyses of Tick Genomes Elucidate Their Genetic Diversity and Vector Capacities.</title>
        <authorList>
            <consortium name="Tick Genome and Microbiome Consortium (TIGMIC)"/>
            <person name="Jia N."/>
            <person name="Wang J."/>
            <person name="Shi W."/>
            <person name="Du L."/>
            <person name="Sun Y."/>
            <person name="Zhan W."/>
            <person name="Jiang J.F."/>
            <person name="Wang Q."/>
            <person name="Zhang B."/>
            <person name="Ji P."/>
            <person name="Bell-Sakyi L."/>
            <person name="Cui X.M."/>
            <person name="Yuan T.T."/>
            <person name="Jiang B.G."/>
            <person name="Yang W.F."/>
            <person name="Lam T.T."/>
            <person name="Chang Q.C."/>
            <person name="Ding S.J."/>
            <person name="Wang X.J."/>
            <person name="Zhu J.G."/>
            <person name="Ruan X.D."/>
            <person name="Zhao L."/>
            <person name="Wei J.T."/>
            <person name="Ye R.Z."/>
            <person name="Que T.C."/>
            <person name="Du C.H."/>
            <person name="Zhou Y.H."/>
            <person name="Cheng J.X."/>
            <person name="Dai P.F."/>
            <person name="Guo W.B."/>
            <person name="Han X.H."/>
            <person name="Huang E.J."/>
            <person name="Li L.F."/>
            <person name="Wei W."/>
            <person name="Gao Y.C."/>
            <person name="Liu J.Z."/>
            <person name="Shao H.Z."/>
            <person name="Wang X."/>
            <person name="Wang C.C."/>
            <person name="Yang T.C."/>
            <person name="Huo Q.B."/>
            <person name="Li W."/>
            <person name="Chen H.Y."/>
            <person name="Chen S.E."/>
            <person name="Zhou L.G."/>
            <person name="Ni X.B."/>
            <person name="Tian J.H."/>
            <person name="Sheng Y."/>
            <person name="Liu T."/>
            <person name="Pan Y.S."/>
            <person name="Xia L.Y."/>
            <person name="Li J."/>
            <person name="Zhao F."/>
            <person name="Cao W.C."/>
        </authorList>
    </citation>
    <scope>NUCLEOTIDE SEQUENCE</scope>
    <source>
        <strain evidence="1">Rmic-2018</strain>
    </source>
</reference>
<proteinExistence type="predicted"/>
<name>A0A9J6E8D3_RHIMP</name>
<dbReference type="EMBL" id="JABSTU010000005">
    <property type="protein sequence ID" value="KAH8030590.1"/>
    <property type="molecule type" value="Genomic_DNA"/>
</dbReference>
<dbReference type="Proteomes" id="UP000821866">
    <property type="component" value="Chromosome 3"/>
</dbReference>
<dbReference type="AlphaFoldDB" id="A0A9J6E8D3"/>
<evidence type="ECO:0000313" key="2">
    <source>
        <dbReference type="Proteomes" id="UP000821866"/>
    </source>
</evidence>